<sequence>MAEVQVPQLPPQVAHQQAVVLLGRATAVLMQAMVDRFGSEETQKIVYPSLKQLGKEIASLAPDLGITGKDALALSAITHLMEEQVLRVVGKPIDATPDRVVKQVTACPFQDLPVDVCYAFQPICDGIAEVINPQYRWVLTKAIPKGDPI</sequence>
<evidence type="ECO:0000313" key="1">
    <source>
        <dbReference type="EMBL" id="GAG31101.1"/>
    </source>
</evidence>
<dbReference type="EMBL" id="BARS01049267">
    <property type="protein sequence ID" value="GAG31101.1"/>
    <property type="molecule type" value="Genomic_DNA"/>
</dbReference>
<dbReference type="AlphaFoldDB" id="X0Y2H0"/>
<proteinExistence type="predicted"/>
<reference evidence="1" key="1">
    <citation type="journal article" date="2014" name="Front. Microbiol.">
        <title>High frequency of phylogenetically diverse reductive dehalogenase-homologous genes in deep subseafloor sedimentary metagenomes.</title>
        <authorList>
            <person name="Kawai M."/>
            <person name="Futagami T."/>
            <person name="Toyoda A."/>
            <person name="Takaki Y."/>
            <person name="Nishi S."/>
            <person name="Hori S."/>
            <person name="Arai W."/>
            <person name="Tsubouchi T."/>
            <person name="Morono Y."/>
            <person name="Uchiyama I."/>
            <person name="Ito T."/>
            <person name="Fujiyama A."/>
            <person name="Inagaki F."/>
            <person name="Takami H."/>
        </authorList>
    </citation>
    <scope>NUCLEOTIDE SEQUENCE</scope>
    <source>
        <strain evidence="1">Expedition CK06-06</strain>
    </source>
</reference>
<organism evidence="1">
    <name type="scientific">marine sediment metagenome</name>
    <dbReference type="NCBI Taxonomy" id="412755"/>
    <lineage>
        <taxon>unclassified sequences</taxon>
        <taxon>metagenomes</taxon>
        <taxon>ecological metagenomes</taxon>
    </lineage>
</organism>
<name>X0Y2H0_9ZZZZ</name>
<protein>
    <submittedName>
        <fullName evidence="1">Uncharacterized protein</fullName>
    </submittedName>
</protein>
<comment type="caution">
    <text evidence="1">The sequence shown here is derived from an EMBL/GenBank/DDBJ whole genome shotgun (WGS) entry which is preliminary data.</text>
</comment>
<accession>X0Y2H0</accession>
<gene>
    <name evidence="1" type="ORF">S01H1_73718</name>
</gene>